<feature type="region of interest" description="Disordered" evidence="1">
    <location>
        <begin position="207"/>
        <end position="241"/>
    </location>
</feature>
<dbReference type="EMBL" id="JAWHQM010000006">
    <property type="protein sequence ID" value="KAK5627624.1"/>
    <property type="molecule type" value="Genomic_DNA"/>
</dbReference>
<keyword evidence="3" id="KW-1185">Reference proteome</keyword>
<comment type="caution">
    <text evidence="2">The sequence shown here is derived from an EMBL/GenBank/DDBJ whole genome shotgun (WGS) entry which is preliminary data.</text>
</comment>
<name>A0AAN7UEM0_9PEZI</name>
<sequence>MSTPLDTWVRGQVAPVQGPIHNLPLELALQVADQLDTPEDIINFALACPGFLNYWIHLTEIMQQRRPHLEDPESNPPFQLPPVQAGPIMYDPRRVELFQDYSESTMRRLFSPEIQRLLLLILFMPNPSEKIYDIEFRRNYPQVGQLDPFPLLFQRRTERFNRYYRTIEYGGLLFSFKNMNRISPYSKAINEFATDFVKKALSADPDVAHHTHPSTAHPSLRRSDPLSQRADALRDSSPVQNLSQLHETERERLMLAFYQYEAMCATSCKITGYWEIRYACNIVTNGQRKGIDGWNADRTNQSPLAGQSLCQIERIVCVYNYIRLQYLLMYEALWNEYTELLYAAEAQATAAGIFLYTSKTQATSAAIYNTPGGPLVWVPQMFQDPVKKEEWIDILCSKGCLFLHEVLKMDKDQRREFLVRTWYPTRAKTSASLFAHFLSDSECLVKGIFTQYTNQPALTDDFSYSDAVENAGQQNLAWVLYNNRPNGVRLIDLNWERRNGLRRRGYVFWNCDRLRAMGLDTLDALERLTFLHPDTEFSLLNALDSLRHLGRMVPAHIEDSQTIPDVAWEAAGRLFNTPPDRPLLVEFGVLGETWRIGEHLDARGRPRQPLSIY</sequence>
<organism evidence="2 3">
    <name type="scientific">Xylaria bambusicola</name>
    <dbReference type="NCBI Taxonomy" id="326684"/>
    <lineage>
        <taxon>Eukaryota</taxon>
        <taxon>Fungi</taxon>
        <taxon>Dikarya</taxon>
        <taxon>Ascomycota</taxon>
        <taxon>Pezizomycotina</taxon>
        <taxon>Sordariomycetes</taxon>
        <taxon>Xylariomycetidae</taxon>
        <taxon>Xylariales</taxon>
        <taxon>Xylariaceae</taxon>
        <taxon>Xylaria</taxon>
    </lineage>
</organism>
<protein>
    <submittedName>
        <fullName evidence="2">Uncharacterized protein</fullName>
    </submittedName>
</protein>
<gene>
    <name evidence="2" type="ORF">RRF57_003339</name>
</gene>
<evidence type="ECO:0000313" key="2">
    <source>
        <dbReference type="EMBL" id="KAK5627624.1"/>
    </source>
</evidence>
<reference evidence="2 3" key="1">
    <citation type="submission" date="2023-10" db="EMBL/GenBank/DDBJ databases">
        <title>Draft genome sequence of Xylaria bambusicola isolate GMP-LS, the root and basal stem rot pathogen of sugarcane in Indonesia.</title>
        <authorList>
            <person name="Selvaraj P."/>
            <person name="Muralishankar V."/>
            <person name="Muruganantham S."/>
            <person name="Sp S."/>
            <person name="Haryani S."/>
            <person name="Lau K.J.X."/>
            <person name="Naqvi N.I."/>
        </authorList>
    </citation>
    <scope>NUCLEOTIDE SEQUENCE [LARGE SCALE GENOMIC DNA]</scope>
    <source>
        <strain evidence="2">GMP-LS</strain>
    </source>
</reference>
<evidence type="ECO:0000256" key="1">
    <source>
        <dbReference type="SAM" id="MobiDB-lite"/>
    </source>
</evidence>
<accession>A0AAN7UEM0</accession>
<evidence type="ECO:0000313" key="3">
    <source>
        <dbReference type="Proteomes" id="UP001305414"/>
    </source>
</evidence>
<dbReference type="AlphaFoldDB" id="A0AAN7UEM0"/>
<dbReference type="Proteomes" id="UP001305414">
    <property type="component" value="Unassembled WGS sequence"/>
</dbReference>
<proteinExistence type="predicted"/>